<evidence type="ECO:0000313" key="1">
    <source>
        <dbReference type="EMBL" id="SCW22750.1"/>
    </source>
</evidence>
<dbReference type="Pfam" id="PF10718">
    <property type="entry name" value="Ycf34"/>
    <property type="match status" value="1"/>
</dbReference>
<protein>
    <recommendedName>
        <fullName evidence="2">Ycf34</fullName>
    </recommendedName>
</protein>
<geneLocation type="chloroplast" evidence="1"/>
<name>A0A1G4NVR0_9FLOR</name>
<dbReference type="RefSeq" id="YP_009314496.1">
    <property type="nucleotide sequence ID" value="NC_031662.1"/>
</dbReference>
<evidence type="ECO:0008006" key="2">
    <source>
        <dbReference type="Google" id="ProtNLM"/>
    </source>
</evidence>
<gene>
    <name evidence="1" type="primary">ycf34</name>
    <name evidence="1" type="ORF">J0256_87</name>
</gene>
<keyword evidence="1" id="KW-0934">Plastid</keyword>
<organism evidence="1">
    <name type="scientific">Liagoropsis maxima</name>
    <dbReference type="NCBI Taxonomy" id="1653392"/>
    <lineage>
        <taxon>Eukaryota</taxon>
        <taxon>Rhodophyta</taxon>
        <taxon>Florideophyceae</taxon>
        <taxon>Nemaliophycidae</taxon>
        <taxon>Nemaliales</taxon>
        <taxon>Liagoraceae</taxon>
        <taxon>Liagoropsis</taxon>
    </lineage>
</organism>
<keyword evidence="1" id="KW-0150">Chloroplast</keyword>
<proteinExistence type="predicted"/>
<dbReference type="GeneID" id="30000782"/>
<reference evidence="1" key="2">
    <citation type="submission" date="2016-10" db="EMBL/GenBank/DDBJ databases">
        <authorList>
            <person name="de Groot N.N."/>
        </authorList>
    </citation>
    <scope>NUCLEOTIDE SEQUENCE</scope>
    <source>
        <strain evidence="1">J.0256</strain>
    </source>
</reference>
<reference evidence="1" key="1">
    <citation type="submission" date="2016-10" db="EMBL/GenBank/DDBJ databases">
        <title>Chloroplast genomes as a tool to resolve red algal phylogenies: a case study in the Nemaliales.</title>
        <authorList>
            <person name="Costa J.F."/>
            <person name="Lin S.M."/>
            <person name="Macaya E.C."/>
            <person name="Fernandez-Garcia C."/>
            <person name="Verbruggen H."/>
        </authorList>
    </citation>
    <scope>NUCLEOTIDE SEQUENCE</scope>
    <source>
        <strain evidence="1">J.0256</strain>
    </source>
</reference>
<accession>A0A1G4NVR0</accession>
<dbReference type="InterPro" id="IPR019656">
    <property type="entry name" value="Uncharacterised_Ycf34"/>
</dbReference>
<sequence>MCICINCFYVHSCSTYRYIKKQHGEKLNIHHNEKTFKATNPIIHVNVNMDSPHQTIYMDWDVVECLSFLDKPGYWIQ</sequence>
<dbReference type="EMBL" id="LT622870">
    <property type="protein sequence ID" value="SCW22750.1"/>
    <property type="molecule type" value="Genomic_DNA"/>
</dbReference>
<dbReference type="AlphaFoldDB" id="A0A1G4NVR0"/>